<protein>
    <submittedName>
        <fullName evidence="1">Uncharacterized protein</fullName>
    </submittedName>
</protein>
<sequence length="179" mass="18532">MAIGFIVTNITDKVLPDKTLAMSSKPSVLVAKFGDGYQQRIASGLNSIVESFTVSFNNRPKIEADDIEAFFSAKKGVTSFAFTYPDTNSTSTATATVNGAVSSSTSVTLDAATTNVNISPGATVTGTGISGTVTVSSISGTALVLSSAQSIANDVTLTFSNPNEREVKVICPNWNVAFS</sequence>
<dbReference type="Pfam" id="PF05939">
    <property type="entry name" value="Phage_min_tail"/>
    <property type="match status" value="1"/>
</dbReference>
<gene>
    <name evidence="1" type="ORF">METZ01_LOCUS507452</name>
</gene>
<reference evidence="1" key="1">
    <citation type="submission" date="2018-05" db="EMBL/GenBank/DDBJ databases">
        <authorList>
            <person name="Lanie J.A."/>
            <person name="Ng W.-L."/>
            <person name="Kazmierczak K.M."/>
            <person name="Andrzejewski T.M."/>
            <person name="Davidsen T.M."/>
            <person name="Wayne K.J."/>
            <person name="Tettelin H."/>
            <person name="Glass J.I."/>
            <person name="Rusch D."/>
            <person name="Podicherti R."/>
            <person name="Tsui H.-C.T."/>
            <person name="Winkler M.E."/>
        </authorList>
    </citation>
    <scope>NUCLEOTIDE SEQUENCE</scope>
</reference>
<proteinExistence type="predicted"/>
<dbReference type="InterPro" id="IPR010265">
    <property type="entry name" value="Phage_lambda_TipM"/>
</dbReference>
<dbReference type="AlphaFoldDB" id="A0A383EES6"/>
<evidence type="ECO:0000313" key="1">
    <source>
        <dbReference type="EMBL" id="SVE54598.1"/>
    </source>
</evidence>
<organism evidence="1">
    <name type="scientific">marine metagenome</name>
    <dbReference type="NCBI Taxonomy" id="408172"/>
    <lineage>
        <taxon>unclassified sequences</taxon>
        <taxon>metagenomes</taxon>
        <taxon>ecological metagenomes</taxon>
    </lineage>
</organism>
<accession>A0A383EES6</accession>
<name>A0A383EES6_9ZZZZ</name>
<dbReference type="EMBL" id="UINC01224819">
    <property type="protein sequence ID" value="SVE54598.1"/>
    <property type="molecule type" value="Genomic_DNA"/>
</dbReference>
<feature type="non-terminal residue" evidence="1">
    <location>
        <position position="179"/>
    </location>
</feature>